<proteinExistence type="predicted"/>
<evidence type="ECO:0000313" key="3">
    <source>
        <dbReference type="Proteomes" id="UP000016931"/>
    </source>
</evidence>
<keyword evidence="1" id="KW-1133">Transmembrane helix</keyword>
<dbReference type="EMBL" id="KB456266">
    <property type="protein sequence ID" value="EMF11305.1"/>
    <property type="molecule type" value="Genomic_DNA"/>
</dbReference>
<protein>
    <recommendedName>
        <fullName evidence="4">Transmembrane protein</fullName>
    </recommendedName>
</protein>
<dbReference type="RefSeq" id="XP_016759426.1">
    <property type="nucleotide sequence ID" value="XM_016901440.1"/>
</dbReference>
<evidence type="ECO:0008006" key="4">
    <source>
        <dbReference type="Google" id="ProtNLM"/>
    </source>
</evidence>
<keyword evidence="1" id="KW-0812">Transmembrane</keyword>
<accession>M3AX58</accession>
<keyword evidence="3" id="KW-1185">Reference proteome</keyword>
<reference evidence="2 3" key="1">
    <citation type="journal article" date="2012" name="PLoS Pathog.">
        <title>Diverse lifestyles and strategies of plant pathogenesis encoded in the genomes of eighteen Dothideomycetes fungi.</title>
        <authorList>
            <person name="Ohm R.A."/>
            <person name="Feau N."/>
            <person name="Henrissat B."/>
            <person name="Schoch C.L."/>
            <person name="Horwitz B.A."/>
            <person name="Barry K.W."/>
            <person name="Condon B.J."/>
            <person name="Copeland A.C."/>
            <person name="Dhillon B."/>
            <person name="Glaser F."/>
            <person name="Hesse C.N."/>
            <person name="Kosti I."/>
            <person name="LaButti K."/>
            <person name="Lindquist E.A."/>
            <person name="Lucas S."/>
            <person name="Salamov A.A."/>
            <person name="Bradshaw R.E."/>
            <person name="Ciuffetti L."/>
            <person name="Hamelin R.C."/>
            <person name="Kema G.H.J."/>
            <person name="Lawrence C."/>
            <person name="Scott J.A."/>
            <person name="Spatafora J.W."/>
            <person name="Turgeon B.G."/>
            <person name="de Wit P.J.G.M."/>
            <person name="Zhong S."/>
            <person name="Goodwin S.B."/>
            <person name="Grigoriev I.V."/>
        </authorList>
    </citation>
    <scope>NUCLEOTIDE SEQUENCE [LARGE SCALE GENOMIC DNA]</scope>
    <source>
        <strain evidence="2 3">SO2202</strain>
    </source>
</reference>
<name>M3AX58_SPHMS</name>
<dbReference type="AlphaFoldDB" id="M3AX58"/>
<organism evidence="2 3">
    <name type="scientific">Sphaerulina musiva (strain SO2202)</name>
    <name type="common">Poplar stem canker fungus</name>
    <name type="synonym">Septoria musiva</name>
    <dbReference type="NCBI Taxonomy" id="692275"/>
    <lineage>
        <taxon>Eukaryota</taxon>
        <taxon>Fungi</taxon>
        <taxon>Dikarya</taxon>
        <taxon>Ascomycota</taxon>
        <taxon>Pezizomycotina</taxon>
        <taxon>Dothideomycetes</taxon>
        <taxon>Dothideomycetidae</taxon>
        <taxon>Mycosphaerellales</taxon>
        <taxon>Mycosphaerellaceae</taxon>
        <taxon>Sphaerulina</taxon>
    </lineage>
</organism>
<feature type="transmembrane region" description="Helical" evidence="1">
    <location>
        <begin position="59"/>
        <end position="80"/>
    </location>
</feature>
<dbReference type="Proteomes" id="UP000016931">
    <property type="component" value="Unassembled WGS sequence"/>
</dbReference>
<keyword evidence="1" id="KW-0472">Membrane</keyword>
<dbReference type="OrthoDB" id="3641865at2759"/>
<evidence type="ECO:0000313" key="2">
    <source>
        <dbReference type="EMBL" id="EMF11305.1"/>
    </source>
</evidence>
<sequence>MESTEEREAVLRRRTKTHKSHGFFEPVEEKFSQHIRFADPLVNITTPQTIERFVPAIRVILRILIWTVATISILGPALLLSSTAIRGVQLACHAGVLPPLSTSICKEQTPSLYGVSDGTTPLTTVLEELGALNEMSASLEFLGLPLHTIVANLTMILSDLEKSMDVQQFKESENIGSIADKAHRLVESFSAHDNVFRQQVSIWEPYGIAALGEQLQNLTSATNTSDNLFLAVREGVYQTIPFLSKRSLSHSLVLHYHNLVTVNHLEEVKALVLASTETKLALLDLLGQVGILETQLQAVASTQADALIMIRLATIWAHGVVQFAEDRYKSMYSKLHALSAPLAAEVASYDSWWLPRPAPLLLLPVPRLRALVETEQKQMAKLVAKAMQAQNVLDGLFENYLEDAEVSLNIRYRLEAAAIEGRLQWL</sequence>
<dbReference type="GeneID" id="27898577"/>
<gene>
    <name evidence="2" type="ORF">SEPMUDRAFT_118603</name>
</gene>
<dbReference type="HOGENOM" id="CLU_644310_0_0_1"/>
<evidence type="ECO:0000256" key="1">
    <source>
        <dbReference type="SAM" id="Phobius"/>
    </source>
</evidence>